<evidence type="ECO:0000256" key="7">
    <source>
        <dbReference type="ARBA" id="ARBA00023136"/>
    </source>
</evidence>
<dbReference type="RefSeq" id="WP_379270273.1">
    <property type="nucleotide sequence ID" value="NZ_JBHUGT010000013.1"/>
</dbReference>
<keyword evidence="5 8" id="KW-0812">Transmembrane</keyword>
<evidence type="ECO:0000256" key="1">
    <source>
        <dbReference type="ARBA" id="ARBA00004141"/>
    </source>
</evidence>
<dbReference type="NCBIfam" id="TIGR00912">
    <property type="entry name" value="2A0309"/>
    <property type="match status" value="1"/>
</dbReference>
<feature type="transmembrane region" description="Helical" evidence="8">
    <location>
        <begin position="81"/>
        <end position="104"/>
    </location>
</feature>
<organism evidence="9 10">
    <name type="scientific">Paenibacillus thailandensis</name>
    <dbReference type="NCBI Taxonomy" id="393250"/>
    <lineage>
        <taxon>Bacteria</taxon>
        <taxon>Bacillati</taxon>
        <taxon>Bacillota</taxon>
        <taxon>Bacilli</taxon>
        <taxon>Bacillales</taxon>
        <taxon>Paenibacillaceae</taxon>
        <taxon>Paenibacillus</taxon>
    </lineage>
</organism>
<dbReference type="PANTHER" id="PTHR34975:SF2">
    <property type="entry name" value="SPORE GERMINATION PROTEIN A2"/>
    <property type="match status" value="1"/>
</dbReference>
<keyword evidence="6 8" id="KW-1133">Transmembrane helix</keyword>
<protein>
    <submittedName>
        <fullName evidence="9">Endospore germination permease</fullName>
    </submittedName>
</protein>
<feature type="transmembrane region" description="Helical" evidence="8">
    <location>
        <begin position="7"/>
        <end position="28"/>
    </location>
</feature>
<evidence type="ECO:0000256" key="6">
    <source>
        <dbReference type="ARBA" id="ARBA00022989"/>
    </source>
</evidence>
<feature type="transmembrane region" description="Helical" evidence="8">
    <location>
        <begin position="40"/>
        <end position="60"/>
    </location>
</feature>
<evidence type="ECO:0000256" key="3">
    <source>
        <dbReference type="ARBA" id="ARBA00022448"/>
    </source>
</evidence>
<proteinExistence type="inferred from homology"/>
<gene>
    <name evidence="9" type="ORF">ACFSW5_04825</name>
</gene>
<feature type="transmembrane region" description="Helical" evidence="8">
    <location>
        <begin position="272"/>
        <end position="291"/>
    </location>
</feature>
<keyword evidence="7 8" id="KW-0472">Membrane</keyword>
<comment type="similarity">
    <text evidence="2">Belongs to the amino acid-polyamine-organocation (APC) superfamily. Spore germination protein (SGP) (TC 2.A.3.9) family.</text>
</comment>
<dbReference type="PANTHER" id="PTHR34975">
    <property type="entry name" value="SPORE GERMINATION PROTEIN A2"/>
    <property type="match status" value="1"/>
</dbReference>
<dbReference type="Pfam" id="PF03845">
    <property type="entry name" value="Spore_permease"/>
    <property type="match status" value="1"/>
</dbReference>
<sequence>MNATNKFGITSVVMIILLSVGLSNHVLILPLLLDACRRDAWLSVIAAGLLASLFLLLPFFKVVRDLRGVRLDVWLKRRLSSFWASLIVWFFVLVQFVIAIITLAETAEWTASTYLPETPVIVVSVCLIVLCGFAAWSGLQSIAYVSCILLPIVVLLGDFVMSANLPQKDYRFLLPMLENGYWPVWNGMLYVFSSFAEMFLLLLIQQHFSTPVRRWHLVLVILVLTWLTIGPTIGAITQFGPEEAEKLRYPAFSQWRLVHIGKYLEHVDFFAIFQWLSGALIRISIPLYLIAEYGAFRTRRKKRSVYRSFARCCWLPPLSDIATCLALLRSSAITSNTYGFL</sequence>
<name>A0ABW5QT28_9BACL</name>
<feature type="transmembrane region" description="Helical" evidence="8">
    <location>
        <begin position="184"/>
        <end position="204"/>
    </location>
</feature>
<comment type="subcellular location">
    <subcellularLocation>
        <location evidence="1">Membrane</location>
        <topology evidence="1">Multi-pass membrane protein</topology>
    </subcellularLocation>
</comment>
<accession>A0ABW5QT28</accession>
<feature type="transmembrane region" description="Helical" evidence="8">
    <location>
        <begin position="143"/>
        <end position="164"/>
    </location>
</feature>
<evidence type="ECO:0000313" key="9">
    <source>
        <dbReference type="EMBL" id="MFD2659586.1"/>
    </source>
</evidence>
<dbReference type="EMBL" id="JBHUMY010000005">
    <property type="protein sequence ID" value="MFD2659586.1"/>
    <property type="molecule type" value="Genomic_DNA"/>
</dbReference>
<keyword evidence="3" id="KW-0813">Transport</keyword>
<evidence type="ECO:0000256" key="2">
    <source>
        <dbReference type="ARBA" id="ARBA00007998"/>
    </source>
</evidence>
<comment type="caution">
    <text evidence="9">The sequence shown here is derived from an EMBL/GenBank/DDBJ whole genome shotgun (WGS) entry which is preliminary data.</text>
</comment>
<dbReference type="InterPro" id="IPR004761">
    <property type="entry name" value="Spore_GerAB"/>
</dbReference>
<evidence type="ECO:0000256" key="5">
    <source>
        <dbReference type="ARBA" id="ARBA00022692"/>
    </source>
</evidence>
<reference evidence="10" key="1">
    <citation type="journal article" date="2019" name="Int. J. Syst. Evol. Microbiol.">
        <title>The Global Catalogue of Microorganisms (GCM) 10K type strain sequencing project: providing services to taxonomists for standard genome sequencing and annotation.</title>
        <authorList>
            <consortium name="The Broad Institute Genomics Platform"/>
            <consortium name="The Broad Institute Genome Sequencing Center for Infectious Disease"/>
            <person name="Wu L."/>
            <person name="Ma J."/>
        </authorList>
    </citation>
    <scope>NUCLEOTIDE SEQUENCE [LARGE SCALE GENOMIC DNA]</scope>
    <source>
        <strain evidence="10">TISTR 1827</strain>
    </source>
</reference>
<feature type="transmembrane region" description="Helical" evidence="8">
    <location>
        <begin position="119"/>
        <end position="136"/>
    </location>
</feature>
<dbReference type="Proteomes" id="UP001597493">
    <property type="component" value="Unassembled WGS sequence"/>
</dbReference>
<keyword evidence="10" id="KW-1185">Reference proteome</keyword>
<feature type="transmembrane region" description="Helical" evidence="8">
    <location>
        <begin position="216"/>
        <end position="239"/>
    </location>
</feature>
<keyword evidence="4" id="KW-0309">Germination</keyword>
<evidence type="ECO:0000256" key="8">
    <source>
        <dbReference type="SAM" id="Phobius"/>
    </source>
</evidence>
<evidence type="ECO:0000256" key="4">
    <source>
        <dbReference type="ARBA" id="ARBA00022544"/>
    </source>
</evidence>
<evidence type="ECO:0000313" key="10">
    <source>
        <dbReference type="Proteomes" id="UP001597493"/>
    </source>
</evidence>